<comment type="caution">
    <text evidence="2">The sequence shown here is derived from an EMBL/GenBank/DDBJ whole genome shotgun (WGS) entry which is preliminary data.</text>
</comment>
<dbReference type="Pfam" id="PF01889">
    <property type="entry name" value="DUF63"/>
    <property type="match status" value="1"/>
</dbReference>
<evidence type="ECO:0000313" key="2">
    <source>
        <dbReference type="EMBL" id="HGE66583.1"/>
    </source>
</evidence>
<dbReference type="PANTHER" id="PTHR40700">
    <property type="entry name" value="HYPOTHETICAL MEMBRANE PROTEIN, CONSERVED, DUF63 FAMILY"/>
    <property type="match status" value="1"/>
</dbReference>
<evidence type="ECO:0000256" key="1">
    <source>
        <dbReference type="SAM" id="Phobius"/>
    </source>
</evidence>
<reference evidence="2" key="1">
    <citation type="journal article" date="2020" name="mSystems">
        <title>Genome- and Community-Level Interaction Insights into Carbon Utilization and Element Cycling Functions of Hydrothermarchaeota in Hydrothermal Sediment.</title>
        <authorList>
            <person name="Zhou Z."/>
            <person name="Liu Y."/>
            <person name="Xu W."/>
            <person name="Pan J."/>
            <person name="Luo Z.H."/>
            <person name="Li M."/>
        </authorList>
    </citation>
    <scope>NUCLEOTIDE SEQUENCE [LARGE SCALE GENOMIC DNA]</scope>
    <source>
        <strain evidence="3">SpSt-62</strain>
        <strain evidence="2">SpSt-97</strain>
    </source>
</reference>
<sequence>MDLGDFLKKYFINSIIYKEGYNIVNTLTFAVILVVVAYLIYKYLSKRIDFDLKFAVSTFPYILFGSSLRIVEDADFIQPPLSYLLMTPLIYVVVFTITISSLIFSLKFCRKCYPYIGVALSISVLGYLFLNLNVENWWVFPAAISISSIVLLVYHYFSDKFRADEYSKAVLFAQLMDGSTSFIGMQFLGYWELHVIPRYLVSVTGAWVMVLVKVIVIVPVLFVLDSSKEDIKLIRFIKFVLFTLGFAPGLRNGLRMTFGV</sequence>
<name>A0A7C3YMP6_9EURY</name>
<feature type="transmembrane region" description="Helical" evidence="1">
    <location>
        <begin position="136"/>
        <end position="157"/>
    </location>
</feature>
<feature type="transmembrane region" description="Helical" evidence="1">
    <location>
        <begin position="20"/>
        <end position="40"/>
    </location>
</feature>
<accession>A0A7C3YMP6</accession>
<evidence type="ECO:0000313" key="3">
    <source>
        <dbReference type="EMBL" id="HGU59549.1"/>
    </source>
</evidence>
<feature type="transmembrane region" description="Helical" evidence="1">
    <location>
        <begin position="83"/>
        <end position="105"/>
    </location>
</feature>
<keyword evidence="1" id="KW-0472">Membrane</keyword>
<keyword evidence="1" id="KW-0812">Transmembrane</keyword>
<dbReference type="EMBL" id="DTAK01000038">
    <property type="protein sequence ID" value="HGU59549.1"/>
    <property type="molecule type" value="Genomic_DNA"/>
</dbReference>
<dbReference type="EMBL" id="DTPI01000031">
    <property type="protein sequence ID" value="HGE66583.1"/>
    <property type="molecule type" value="Genomic_DNA"/>
</dbReference>
<feature type="transmembrane region" description="Helical" evidence="1">
    <location>
        <begin position="169"/>
        <end position="191"/>
    </location>
</feature>
<dbReference type="PANTHER" id="PTHR40700:SF1">
    <property type="entry name" value="DUF63 DOMAIN-CONTAINING PROTEIN"/>
    <property type="match status" value="1"/>
</dbReference>
<gene>
    <name evidence="3" type="ORF">ENT89_05180</name>
    <name evidence="2" type="ORF">ENX77_05640</name>
</gene>
<feature type="transmembrane region" description="Helical" evidence="1">
    <location>
        <begin position="236"/>
        <end position="254"/>
    </location>
</feature>
<dbReference type="AlphaFoldDB" id="A0A7C3YMP6"/>
<dbReference type="InterPro" id="IPR002749">
    <property type="entry name" value="DUF63"/>
</dbReference>
<feature type="transmembrane region" description="Helical" evidence="1">
    <location>
        <begin position="203"/>
        <end position="224"/>
    </location>
</feature>
<feature type="transmembrane region" description="Helical" evidence="1">
    <location>
        <begin position="112"/>
        <end position="130"/>
    </location>
</feature>
<keyword evidence="1" id="KW-1133">Transmembrane helix</keyword>
<proteinExistence type="predicted"/>
<protein>
    <submittedName>
        <fullName evidence="2">DUF63 family protein</fullName>
    </submittedName>
</protein>
<organism evidence="2">
    <name type="scientific">Geoglobus ahangari</name>
    <dbReference type="NCBI Taxonomy" id="113653"/>
    <lineage>
        <taxon>Archaea</taxon>
        <taxon>Methanobacteriati</taxon>
        <taxon>Methanobacteriota</taxon>
        <taxon>Archaeoglobi</taxon>
        <taxon>Archaeoglobales</taxon>
        <taxon>Archaeoglobaceae</taxon>
        <taxon>Geoglobus</taxon>
    </lineage>
</organism>